<dbReference type="EnsemblMetazoa" id="CPIJ014591-RA">
    <property type="protein sequence ID" value="CPIJ014591-PA"/>
    <property type="gene ID" value="CPIJ014591"/>
</dbReference>
<dbReference type="VEuPathDB" id="VectorBase:CQUJHB010210"/>
<sequence length="98" mass="10896">MKTMRRTNLSLPGQEASLEDGSVRTWNSYIAIPRSETCRDKDGASSTREVKDAIKKLKNNKAAGKDGIGAELIKVDKLAACLHRLIVKVWDTEQLPEE</sequence>
<name>B0X5B4_CULQU</name>
<reference evidence="2" key="2">
    <citation type="submission" date="2021-02" db="UniProtKB">
        <authorList>
            <consortium name="EnsemblMetazoa"/>
        </authorList>
    </citation>
    <scope>IDENTIFICATION</scope>
    <source>
        <strain evidence="2">JHB</strain>
    </source>
</reference>
<dbReference type="OrthoDB" id="7987018at2759"/>
<organism>
    <name type="scientific">Culex quinquefasciatus</name>
    <name type="common">Southern house mosquito</name>
    <name type="synonym">Culex pungens</name>
    <dbReference type="NCBI Taxonomy" id="7176"/>
    <lineage>
        <taxon>Eukaryota</taxon>
        <taxon>Metazoa</taxon>
        <taxon>Ecdysozoa</taxon>
        <taxon>Arthropoda</taxon>
        <taxon>Hexapoda</taxon>
        <taxon>Insecta</taxon>
        <taxon>Pterygota</taxon>
        <taxon>Neoptera</taxon>
        <taxon>Endopterygota</taxon>
        <taxon>Diptera</taxon>
        <taxon>Nematocera</taxon>
        <taxon>Culicoidea</taxon>
        <taxon>Culicidae</taxon>
        <taxon>Culicinae</taxon>
        <taxon>Culicini</taxon>
        <taxon>Culex</taxon>
        <taxon>Culex</taxon>
    </lineage>
</organism>
<dbReference type="Proteomes" id="UP000002320">
    <property type="component" value="Unassembled WGS sequence"/>
</dbReference>
<accession>B0X5B4</accession>
<evidence type="ECO:0000313" key="3">
    <source>
        <dbReference type="Proteomes" id="UP000002320"/>
    </source>
</evidence>
<dbReference type="HOGENOM" id="CLU_2335670_0_0_1"/>
<evidence type="ECO:0000313" key="1">
    <source>
        <dbReference type="EMBL" id="EDS40799.1"/>
    </source>
</evidence>
<dbReference type="KEGG" id="cqu:CpipJ_CPIJ014591"/>
<dbReference type="AlphaFoldDB" id="B0X5B4"/>
<keyword evidence="3" id="KW-1185">Reference proteome</keyword>
<proteinExistence type="predicted"/>
<evidence type="ECO:0008006" key="4">
    <source>
        <dbReference type="Google" id="ProtNLM"/>
    </source>
</evidence>
<reference evidence="1" key="1">
    <citation type="submission" date="2007-03" db="EMBL/GenBank/DDBJ databases">
        <title>Annotation of Culex pipiens quinquefasciatus.</title>
        <authorList>
            <consortium name="The Broad Institute Genome Sequencing Platform"/>
            <person name="Atkinson P.W."/>
            <person name="Hemingway J."/>
            <person name="Christensen B.M."/>
            <person name="Higgs S."/>
            <person name="Kodira C."/>
            <person name="Hannick L."/>
            <person name="Megy K."/>
            <person name="O'Leary S."/>
            <person name="Pearson M."/>
            <person name="Haas B.J."/>
            <person name="Mauceli E."/>
            <person name="Wortman J.R."/>
            <person name="Lee N.H."/>
            <person name="Guigo R."/>
            <person name="Stanke M."/>
            <person name="Alvarado L."/>
            <person name="Amedeo P."/>
            <person name="Antoine C.H."/>
            <person name="Arensburger P."/>
            <person name="Bidwell S.L."/>
            <person name="Crawford M."/>
            <person name="Camaro F."/>
            <person name="Devon K."/>
            <person name="Engels R."/>
            <person name="Hammond M."/>
            <person name="Howarth C."/>
            <person name="Koehrsen M."/>
            <person name="Lawson D."/>
            <person name="Montgomery P."/>
            <person name="Nene V."/>
            <person name="Nusbaum C."/>
            <person name="Puiu D."/>
            <person name="Romero-Severson J."/>
            <person name="Severson D.W."/>
            <person name="Shumway M."/>
            <person name="Sisk P."/>
            <person name="Stolte C."/>
            <person name="Zeng Q."/>
            <person name="Eisenstadt E."/>
            <person name="Fraser-Liggett C."/>
            <person name="Strausberg R."/>
            <person name="Galagan J."/>
            <person name="Birren B."/>
            <person name="Collins F.H."/>
        </authorList>
    </citation>
    <scope>NUCLEOTIDE SEQUENCE [LARGE SCALE GENOMIC DNA]</scope>
    <source>
        <strain evidence="1">JHB</strain>
    </source>
</reference>
<dbReference type="EMBL" id="DS232374">
    <property type="protein sequence ID" value="EDS40799.1"/>
    <property type="molecule type" value="Genomic_DNA"/>
</dbReference>
<protein>
    <recommendedName>
        <fullName evidence="4">Reverse transcriptase</fullName>
    </recommendedName>
</protein>
<dbReference type="InParanoid" id="B0X5B4"/>
<evidence type="ECO:0000313" key="2">
    <source>
        <dbReference type="EnsemblMetazoa" id="CPIJ014591-PA"/>
    </source>
</evidence>
<gene>
    <name evidence="2" type="primary">6047834</name>
    <name evidence="1" type="ORF">CpipJ_CPIJ014591</name>
</gene>
<dbReference type="VEuPathDB" id="VectorBase:CPIJ014591"/>